<organism evidence="1 2">
    <name type="scientific">Mucilaginibacter ginsenosidivorax</name>
    <dbReference type="NCBI Taxonomy" id="862126"/>
    <lineage>
        <taxon>Bacteria</taxon>
        <taxon>Pseudomonadati</taxon>
        <taxon>Bacteroidota</taxon>
        <taxon>Sphingobacteriia</taxon>
        <taxon>Sphingobacteriales</taxon>
        <taxon>Sphingobacteriaceae</taxon>
        <taxon>Mucilaginibacter</taxon>
    </lineage>
</organism>
<evidence type="ECO:0000313" key="2">
    <source>
        <dbReference type="Proteomes" id="UP000321362"/>
    </source>
</evidence>
<gene>
    <name evidence="1" type="ORF">FSB76_07545</name>
</gene>
<reference evidence="1 2" key="1">
    <citation type="journal article" date="2013" name="J. Microbiol.">
        <title>Mucilaginibacter ginsenosidivorax sp. nov., with ginsenoside converting activity isolated from sediment.</title>
        <authorList>
            <person name="Kim J.K."/>
            <person name="Choi T.E."/>
            <person name="Liu Q.M."/>
            <person name="Park H.Y."/>
            <person name="Yi T.H."/>
            <person name="Yoon M.H."/>
            <person name="Kim S.C."/>
            <person name="Im W.T."/>
        </authorList>
    </citation>
    <scope>NUCLEOTIDE SEQUENCE [LARGE SCALE GENOMIC DNA]</scope>
    <source>
        <strain evidence="1 2">KHI28</strain>
    </source>
</reference>
<keyword evidence="2" id="KW-1185">Reference proteome</keyword>
<dbReference type="EMBL" id="CP042437">
    <property type="protein sequence ID" value="QEC75811.1"/>
    <property type="molecule type" value="Genomic_DNA"/>
</dbReference>
<protein>
    <recommendedName>
        <fullName evidence="3">DUF4595 domain-containing protein</fullName>
    </recommendedName>
</protein>
<dbReference type="Proteomes" id="UP000321362">
    <property type="component" value="Chromosome"/>
</dbReference>
<evidence type="ECO:0000313" key="1">
    <source>
        <dbReference type="EMBL" id="QEC75811.1"/>
    </source>
</evidence>
<sequence length="290" mass="34867">MRKLLPSLLLLFCFNNLRGQEIIEQFLGIDNFPNKFIIANKVVRRVKYEYKLNGHGIADSTYMGAINFNYNNEGHLTDQVHFDKDNYLDEKYVYFYYDFGLISKKIEYEYPKRKLYPRSLNVTHEFAYDSIGRLQYHVSYNQDTLFVNRDKRDYDAKGRLYRITKTTNNLPTYVSNMASYNEDNNLEVIDYFYKQNTPDFSYKMNTDTTEQGDKIINISKIVPGKDEDYWCTYKFNRYNQCTEIIGFDVVGLQKTKYTEKLIYNTDGTLYTMIFYINKKMRSMYKFYYHK</sequence>
<name>A0A5B8VX88_9SPHI</name>
<proteinExistence type="predicted"/>
<dbReference type="OrthoDB" id="6225685at2"/>
<dbReference type="AlphaFoldDB" id="A0A5B8VX88"/>
<evidence type="ECO:0008006" key="3">
    <source>
        <dbReference type="Google" id="ProtNLM"/>
    </source>
</evidence>
<accession>A0A5B8VX88</accession>
<dbReference type="KEGG" id="mgk:FSB76_07545"/>
<dbReference type="RefSeq" id="WP_147052998.1">
    <property type="nucleotide sequence ID" value="NZ_CP042437.1"/>
</dbReference>